<feature type="compositionally biased region" description="Basic residues" evidence="1">
    <location>
        <begin position="588"/>
        <end position="597"/>
    </location>
</feature>
<dbReference type="EMBL" id="AMGX01000011">
    <property type="protein sequence ID" value="EXJ69357.1"/>
    <property type="molecule type" value="Genomic_DNA"/>
</dbReference>
<sequence>MPRGRKAKKTPAASKSETTSKRVRPVTSRGAREEVSKDTDTTPNPPPKPDIRSRLRSHPSADLQDRPTAADPEALLRKARKERRKAKAATAAVEVQEIPEEHYTKDQIGGLAQSIEAALTGVSRRVDEINTDNEASEEGEGHDISQDIEEQEFNRSWGYLPPLDDEAVAIIEAIIANPEMAKDYSRITPNHRFFPEGLRDRNVFLSESGHPDPHADEIRRLKSPLLLEETKIESKSHGQLWALDQAKIDQGSNEALFQRTLMMNLIGRHLFIYNRQSVKPCCLDFSVEELWTCPPMPTRSYNQGRNFLTQPKPDLAVCFRREAAIPDRLWNSIPMATKILACYESFNLIGHDRIFHFLTIEAKKEKTSTNDDVGRLQSLNNASQALHNMFEFFRDAGHEDTFFAKVRFFSAVASTEGVWIRIHRATREPEDGSDQGFILPKRKDYPLRFEFRNFAHVIRAEFERATVLEIFEKILVGYGVGILRDLIYNAAKAIVGKLEGNPDAYLARGDPNFYRYGQTVIKAKSRIPTPVASRPESTRGMSIDTTIGTRPMEATSQDFSQTNVSVDMMRSGTTTPIQSPLPVPKQTTKGKGKKRPKSPSPRKMSVSGPEQKRRTERSFSSSTSIESIS</sequence>
<comment type="caution">
    <text evidence="3">The sequence shown here is derived from an EMBL/GenBank/DDBJ whole genome shotgun (WGS) entry which is preliminary data.</text>
</comment>
<feature type="compositionally biased region" description="Basic and acidic residues" evidence="1">
    <location>
        <begin position="30"/>
        <end position="40"/>
    </location>
</feature>
<evidence type="ECO:0000256" key="1">
    <source>
        <dbReference type="SAM" id="MobiDB-lite"/>
    </source>
</evidence>
<dbReference type="OrthoDB" id="5377772at2759"/>
<dbReference type="HOGENOM" id="CLU_026576_0_0_1"/>
<feature type="compositionally biased region" description="Low complexity" evidence="1">
    <location>
        <begin position="618"/>
        <end position="629"/>
    </location>
</feature>
<organism evidence="3 4">
    <name type="scientific">Cladophialophora psammophila CBS 110553</name>
    <dbReference type="NCBI Taxonomy" id="1182543"/>
    <lineage>
        <taxon>Eukaryota</taxon>
        <taxon>Fungi</taxon>
        <taxon>Dikarya</taxon>
        <taxon>Ascomycota</taxon>
        <taxon>Pezizomycotina</taxon>
        <taxon>Eurotiomycetes</taxon>
        <taxon>Chaetothyriomycetidae</taxon>
        <taxon>Chaetothyriales</taxon>
        <taxon>Herpotrichiellaceae</taxon>
        <taxon>Cladophialophora</taxon>
    </lineage>
</organism>
<dbReference type="GeneID" id="19192099"/>
<protein>
    <recommendedName>
        <fullName evidence="2">DUF7924 domain-containing protein</fullName>
    </recommendedName>
</protein>
<dbReference type="Pfam" id="PF25545">
    <property type="entry name" value="DUF7924"/>
    <property type="match status" value="1"/>
</dbReference>
<reference evidence="3 4" key="1">
    <citation type="submission" date="2013-03" db="EMBL/GenBank/DDBJ databases">
        <title>The Genome Sequence of Cladophialophora psammophila CBS 110553.</title>
        <authorList>
            <consortium name="The Broad Institute Genomics Platform"/>
            <person name="Cuomo C."/>
            <person name="de Hoog S."/>
            <person name="Gorbushina A."/>
            <person name="Walker B."/>
            <person name="Young S.K."/>
            <person name="Zeng Q."/>
            <person name="Gargeya S."/>
            <person name="Fitzgerald M."/>
            <person name="Haas B."/>
            <person name="Abouelleil A."/>
            <person name="Allen A.W."/>
            <person name="Alvarado L."/>
            <person name="Arachchi H.M."/>
            <person name="Berlin A.M."/>
            <person name="Chapman S.B."/>
            <person name="Gainer-Dewar J."/>
            <person name="Goldberg J."/>
            <person name="Griggs A."/>
            <person name="Gujja S."/>
            <person name="Hansen M."/>
            <person name="Howarth C."/>
            <person name="Imamovic A."/>
            <person name="Ireland A."/>
            <person name="Larimer J."/>
            <person name="McCowan C."/>
            <person name="Murphy C."/>
            <person name="Pearson M."/>
            <person name="Poon T.W."/>
            <person name="Priest M."/>
            <person name="Roberts A."/>
            <person name="Saif S."/>
            <person name="Shea T."/>
            <person name="Sisk P."/>
            <person name="Sykes S."/>
            <person name="Wortman J."/>
            <person name="Nusbaum C."/>
            <person name="Birren B."/>
        </authorList>
    </citation>
    <scope>NUCLEOTIDE SEQUENCE [LARGE SCALE GENOMIC DNA]</scope>
    <source>
        <strain evidence="3 4">CBS 110553</strain>
    </source>
</reference>
<dbReference type="eggNOG" id="ENOG502TAGK">
    <property type="taxonomic scope" value="Eukaryota"/>
</dbReference>
<keyword evidence="4" id="KW-1185">Reference proteome</keyword>
<feature type="domain" description="DUF7924" evidence="2">
    <location>
        <begin position="252"/>
        <end position="427"/>
    </location>
</feature>
<gene>
    <name evidence="3" type="ORF">A1O5_07393</name>
</gene>
<evidence type="ECO:0000313" key="3">
    <source>
        <dbReference type="EMBL" id="EXJ69357.1"/>
    </source>
</evidence>
<accession>W9WMI0</accession>
<proteinExistence type="predicted"/>
<dbReference type="Proteomes" id="UP000019471">
    <property type="component" value="Unassembled WGS sequence"/>
</dbReference>
<evidence type="ECO:0000259" key="2">
    <source>
        <dbReference type="Pfam" id="PF25545"/>
    </source>
</evidence>
<feature type="region of interest" description="Disordered" evidence="1">
    <location>
        <begin position="528"/>
        <end position="629"/>
    </location>
</feature>
<dbReference type="InterPro" id="IPR057684">
    <property type="entry name" value="DUF7924"/>
</dbReference>
<evidence type="ECO:0000313" key="4">
    <source>
        <dbReference type="Proteomes" id="UP000019471"/>
    </source>
</evidence>
<dbReference type="AlphaFoldDB" id="W9WMI0"/>
<name>W9WMI0_9EURO</name>
<dbReference type="RefSeq" id="XP_007746172.1">
    <property type="nucleotide sequence ID" value="XM_007747982.1"/>
</dbReference>
<feature type="compositionally biased region" description="Polar residues" evidence="1">
    <location>
        <begin position="539"/>
        <end position="578"/>
    </location>
</feature>
<feature type="region of interest" description="Disordered" evidence="1">
    <location>
        <begin position="1"/>
        <end position="82"/>
    </location>
</feature>